<accession>A0A162A2N9</accession>
<proteinExistence type="predicted"/>
<dbReference type="PATRIC" id="fig|1365253.3.peg.4708"/>
<gene>
    <name evidence="1" type="ORF">N482_19310</name>
</gene>
<dbReference type="PANTHER" id="PTHR37529">
    <property type="entry name" value="TRANSPOSASE INSG FOR INSERTION SEQUENCE ELEMENT IS4-RELATED"/>
    <property type="match status" value="1"/>
</dbReference>
<name>A0A162A2N9_9GAMM</name>
<reference evidence="1 2" key="1">
    <citation type="submission" date="2013-07" db="EMBL/GenBank/DDBJ databases">
        <title>Comparative Genomic and Metabolomic Analysis of Twelve Strains of Pseudoalteromonas luteoviolacea.</title>
        <authorList>
            <person name="Vynne N.G."/>
            <person name="Mansson M."/>
            <person name="Gram L."/>
        </authorList>
    </citation>
    <scope>NUCLEOTIDE SEQUENCE [LARGE SCALE GENOMIC DNA]</scope>
    <source>
        <strain evidence="1 2">NCIMB 1942</strain>
    </source>
</reference>
<dbReference type="Proteomes" id="UP000076587">
    <property type="component" value="Unassembled WGS sequence"/>
</dbReference>
<sequence length="109" mass="12078">MVIQAQIDTPFPVLRFVTLMNVGSHVIVDGAISPYRKGETPLAKSFMEQLPDNSVTLLDKGFYGAGLLLIINPLGDNCHWLIPARKGLKYTLLDEHDSNDKLLEMNVSP</sequence>
<dbReference type="EMBL" id="AUXT01000210">
    <property type="protein sequence ID" value="KZN42959.1"/>
    <property type="molecule type" value="Genomic_DNA"/>
</dbReference>
<comment type="caution">
    <text evidence="1">The sequence shown here is derived from an EMBL/GenBank/DDBJ whole genome shotgun (WGS) entry which is preliminary data.</text>
</comment>
<evidence type="ECO:0000313" key="2">
    <source>
        <dbReference type="Proteomes" id="UP000076587"/>
    </source>
</evidence>
<protein>
    <submittedName>
        <fullName evidence="1">Uncharacterized protein</fullName>
    </submittedName>
</protein>
<dbReference type="AlphaFoldDB" id="A0A162A2N9"/>
<organism evidence="1 2">
    <name type="scientific">Pseudoalteromonas luteoviolacea NCIMB 1942</name>
    <dbReference type="NCBI Taxonomy" id="1365253"/>
    <lineage>
        <taxon>Bacteria</taxon>
        <taxon>Pseudomonadati</taxon>
        <taxon>Pseudomonadota</taxon>
        <taxon>Gammaproteobacteria</taxon>
        <taxon>Alteromonadales</taxon>
        <taxon>Pseudoalteromonadaceae</taxon>
        <taxon>Pseudoalteromonas</taxon>
    </lineage>
</organism>
<dbReference type="PANTHER" id="PTHR37529:SF1">
    <property type="entry name" value="TRANSPOSASE INSG FOR INSERTION SEQUENCE ELEMENT IS4-RELATED"/>
    <property type="match status" value="1"/>
</dbReference>
<evidence type="ECO:0000313" key="1">
    <source>
        <dbReference type="EMBL" id="KZN42959.1"/>
    </source>
</evidence>